<organism evidence="2 3">
    <name type="scientific">Muraenolepis orangiensis</name>
    <name type="common">Patagonian moray cod</name>
    <dbReference type="NCBI Taxonomy" id="630683"/>
    <lineage>
        <taxon>Eukaryota</taxon>
        <taxon>Metazoa</taxon>
        <taxon>Chordata</taxon>
        <taxon>Craniata</taxon>
        <taxon>Vertebrata</taxon>
        <taxon>Euteleostomi</taxon>
        <taxon>Actinopterygii</taxon>
        <taxon>Neopterygii</taxon>
        <taxon>Teleostei</taxon>
        <taxon>Neoteleostei</taxon>
        <taxon>Acanthomorphata</taxon>
        <taxon>Zeiogadaria</taxon>
        <taxon>Gadariae</taxon>
        <taxon>Gadiformes</taxon>
        <taxon>Muraenolepidoidei</taxon>
        <taxon>Muraenolepididae</taxon>
        <taxon>Muraenolepis</taxon>
    </lineage>
</organism>
<evidence type="ECO:0000313" key="3">
    <source>
        <dbReference type="Proteomes" id="UP001148018"/>
    </source>
</evidence>
<keyword evidence="3" id="KW-1185">Reference proteome</keyword>
<feature type="region of interest" description="Disordered" evidence="1">
    <location>
        <begin position="46"/>
        <end position="80"/>
    </location>
</feature>
<protein>
    <submittedName>
        <fullName evidence="2">Uncharacterized protein</fullName>
    </submittedName>
</protein>
<evidence type="ECO:0000256" key="1">
    <source>
        <dbReference type="SAM" id="MobiDB-lite"/>
    </source>
</evidence>
<accession>A0A9Q0E1Q4</accession>
<reference evidence="2" key="1">
    <citation type="submission" date="2022-07" db="EMBL/GenBank/DDBJ databases">
        <title>Chromosome-level genome of Muraenolepis orangiensis.</title>
        <authorList>
            <person name="Kim J."/>
        </authorList>
    </citation>
    <scope>NUCLEOTIDE SEQUENCE</scope>
    <source>
        <strain evidence="2">KU_S4_2022</strain>
        <tissue evidence="2">Muscle</tissue>
    </source>
</reference>
<sequence>MIMTHRRYAARRPESCIVPSPMSSTPAQDIVEYLYRVGIDNSVLRHRSCTQSHSPPTRHSLSDRVEGNSNTSSHLHRAQSRLRKLLRPGLTSSSLHALATEPLATIYSHRKAILPKSSRETSALNLAHGHSPPNRPPVRRDVPTQQIIIADIHLINKTSLPVYSHHSSETNASSLPVLAVPQT</sequence>
<feature type="region of interest" description="Disordered" evidence="1">
    <location>
        <begin position="164"/>
        <end position="183"/>
    </location>
</feature>
<comment type="caution">
    <text evidence="2">The sequence shown here is derived from an EMBL/GenBank/DDBJ whole genome shotgun (WGS) entry which is preliminary data.</text>
</comment>
<dbReference type="Proteomes" id="UP001148018">
    <property type="component" value="Unassembled WGS sequence"/>
</dbReference>
<proteinExistence type="predicted"/>
<feature type="compositionally biased region" description="Polar residues" evidence="1">
    <location>
        <begin position="49"/>
        <end position="59"/>
    </location>
</feature>
<dbReference type="EMBL" id="JANIIK010000110">
    <property type="protein sequence ID" value="KAJ3597200.1"/>
    <property type="molecule type" value="Genomic_DNA"/>
</dbReference>
<evidence type="ECO:0000313" key="2">
    <source>
        <dbReference type="EMBL" id="KAJ3597200.1"/>
    </source>
</evidence>
<dbReference type="AlphaFoldDB" id="A0A9Q0E1Q4"/>
<name>A0A9Q0E1Q4_9TELE</name>
<gene>
    <name evidence="2" type="ORF">NHX12_003600</name>
</gene>